<dbReference type="InterPro" id="IPR045028">
    <property type="entry name" value="DinG/Rad3-like"/>
</dbReference>
<dbReference type="OrthoDB" id="6283461at2759"/>
<proteinExistence type="predicted"/>
<dbReference type="SMART" id="SM00488">
    <property type="entry name" value="DEXDc2"/>
    <property type="match status" value="1"/>
</dbReference>
<comment type="caution">
    <text evidence="5">The sequence shown here is derived from an EMBL/GenBank/DDBJ whole genome shotgun (WGS) entry which is preliminary data.</text>
</comment>
<dbReference type="InterPro" id="IPR006554">
    <property type="entry name" value="Helicase-like_DEXD_c2"/>
</dbReference>
<keyword evidence="6" id="KW-1185">Reference proteome</keyword>
<gene>
    <name evidence="5" type="ORF">PXEA_LOCUS12812</name>
</gene>
<dbReference type="Proteomes" id="UP000784294">
    <property type="component" value="Unassembled WGS sequence"/>
</dbReference>
<dbReference type="GO" id="GO:1990918">
    <property type="term" value="P:double-strand break repair involved in meiotic recombination"/>
    <property type="evidence" value="ECO:0007669"/>
    <property type="project" value="TreeGrafter"/>
</dbReference>
<dbReference type="GO" id="GO:0006289">
    <property type="term" value="P:nucleotide-excision repair"/>
    <property type="evidence" value="ECO:0007669"/>
    <property type="project" value="TreeGrafter"/>
</dbReference>
<dbReference type="PROSITE" id="PS51193">
    <property type="entry name" value="HELICASE_ATP_BIND_2"/>
    <property type="match status" value="1"/>
</dbReference>
<evidence type="ECO:0000256" key="1">
    <source>
        <dbReference type="ARBA" id="ARBA00022741"/>
    </source>
</evidence>
<dbReference type="Gene3D" id="3.40.50.300">
    <property type="entry name" value="P-loop containing nucleotide triphosphate hydrolases"/>
    <property type="match status" value="1"/>
</dbReference>
<dbReference type="InterPro" id="IPR027417">
    <property type="entry name" value="P-loop_NTPase"/>
</dbReference>
<evidence type="ECO:0000256" key="3">
    <source>
        <dbReference type="ARBA" id="ARBA00022840"/>
    </source>
</evidence>
<dbReference type="GO" id="GO:0003677">
    <property type="term" value="F:DNA binding"/>
    <property type="evidence" value="ECO:0007669"/>
    <property type="project" value="InterPro"/>
</dbReference>
<dbReference type="PANTHER" id="PTHR11472:SF47">
    <property type="entry name" value="FANCONI ANEMIA GROUP J PROTEIN"/>
    <property type="match status" value="1"/>
</dbReference>
<dbReference type="GO" id="GO:0016818">
    <property type="term" value="F:hydrolase activity, acting on acid anhydrides, in phosphorus-containing anhydrides"/>
    <property type="evidence" value="ECO:0007669"/>
    <property type="project" value="InterPro"/>
</dbReference>
<dbReference type="AlphaFoldDB" id="A0A448WST6"/>
<dbReference type="PANTHER" id="PTHR11472">
    <property type="entry name" value="DNA REPAIR DEAD HELICASE RAD3/XP-D SUBFAMILY MEMBER"/>
    <property type="match status" value="1"/>
</dbReference>
<dbReference type="InterPro" id="IPR014013">
    <property type="entry name" value="Helic_SF1/SF2_ATP-bd_DinG/Rad3"/>
</dbReference>
<evidence type="ECO:0000313" key="6">
    <source>
        <dbReference type="Proteomes" id="UP000784294"/>
    </source>
</evidence>
<dbReference type="InterPro" id="IPR010614">
    <property type="entry name" value="RAD3-like_helicase_DEAD"/>
</dbReference>
<organism evidence="5 6">
    <name type="scientific">Protopolystoma xenopodis</name>
    <dbReference type="NCBI Taxonomy" id="117903"/>
    <lineage>
        <taxon>Eukaryota</taxon>
        <taxon>Metazoa</taxon>
        <taxon>Spiralia</taxon>
        <taxon>Lophotrochozoa</taxon>
        <taxon>Platyhelminthes</taxon>
        <taxon>Monogenea</taxon>
        <taxon>Polyopisthocotylea</taxon>
        <taxon>Polystomatidea</taxon>
        <taxon>Polystomatidae</taxon>
        <taxon>Protopolystoma</taxon>
    </lineage>
</organism>
<dbReference type="SUPFAM" id="SSF52540">
    <property type="entry name" value="P-loop containing nucleoside triphosphate hydrolases"/>
    <property type="match status" value="1"/>
</dbReference>
<name>A0A448WST6_9PLAT</name>
<keyword evidence="2" id="KW-0378">Hydrolase</keyword>
<dbReference type="EMBL" id="CAAALY010041332">
    <property type="protein sequence ID" value="VEL19372.1"/>
    <property type="molecule type" value="Genomic_DNA"/>
</dbReference>
<dbReference type="Pfam" id="PF06733">
    <property type="entry name" value="DEAD_2"/>
    <property type="match status" value="1"/>
</dbReference>
<accession>A0A448WST6</accession>
<feature type="domain" description="Helicase ATP-binding" evidence="4">
    <location>
        <begin position="1"/>
        <end position="318"/>
    </location>
</feature>
<keyword evidence="3" id="KW-0067">ATP-binding</keyword>
<dbReference type="GO" id="GO:0005524">
    <property type="term" value="F:ATP binding"/>
    <property type="evidence" value="ECO:0007669"/>
    <property type="project" value="UniProtKB-KW"/>
</dbReference>
<evidence type="ECO:0000313" key="5">
    <source>
        <dbReference type="EMBL" id="VEL19372.1"/>
    </source>
</evidence>
<protein>
    <recommendedName>
        <fullName evidence="4">Helicase ATP-binding domain-containing protein</fullName>
    </recommendedName>
</protein>
<sequence length="450" mass="51056">MMNRIVESLQNRKNCLLESPTGTGKTLALLCASLGWLSHKYGKITGCAYNRTLPTPLVLLKVMMNSLYLDIVTCSHCNESESPYIDGDFVEDNWNLKCCCDKQEPDEKIPQIYFGTRTHKQITQIIRELSKTKYKTTKMSILASRQHTCIHPRIAKSDNVTDNCQNMLLNGMCPYDKPKGVVKLQRALAHLERNGTWDIEDLVDALTPVPSCPYFTARKLSQTAHIVFCPYNYILDPVLRDTVSIALEGNIFIFDEAHNIEEACRESSSLTLTDGQLKLANEDLLRLIDQFDCHTVQVHALQNMLSGISQLMQLTRSRLVSLGETAESSQVWSGHEIAALMSTVSLGPKEIKKTHEHFNKLSSDQNTRPSKENKDDDQLKLRSATSTLFKSLFTLLEFLYRNDMHHLDDYRVVLTETISYVRTSEGAFDSDITSLSQNLSFKKSRMDLLM</sequence>
<reference evidence="5" key="1">
    <citation type="submission" date="2018-11" db="EMBL/GenBank/DDBJ databases">
        <authorList>
            <consortium name="Pathogen Informatics"/>
        </authorList>
    </citation>
    <scope>NUCLEOTIDE SEQUENCE</scope>
</reference>
<keyword evidence="1" id="KW-0547">Nucleotide-binding</keyword>
<dbReference type="GO" id="GO:0003678">
    <property type="term" value="F:DNA helicase activity"/>
    <property type="evidence" value="ECO:0007669"/>
    <property type="project" value="InterPro"/>
</dbReference>
<evidence type="ECO:0000256" key="2">
    <source>
        <dbReference type="ARBA" id="ARBA00022801"/>
    </source>
</evidence>
<evidence type="ECO:0000259" key="4">
    <source>
        <dbReference type="PROSITE" id="PS51193"/>
    </source>
</evidence>
<dbReference type="GO" id="GO:0005634">
    <property type="term" value="C:nucleus"/>
    <property type="evidence" value="ECO:0007669"/>
    <property type="project" value="TreeGrafter"/>
</dbReference>